<evidence type="ECO:0000313" key="4">
    <source>
        <dbReference type="EMBL" id="RDG36688.1"/>
    </source>
</evidence>
<dbReference type="SMART" id="SM00421">
    <property type="entry name" value="HTH_LUXR"/>
    <property type="match status" value="1"/>
</dbReference>
<dbReference type="InterPro" id="IPR011990">
    <property type="entry name" value="TPR-like_helical_dom_sf"/>
</dbReference>
<name>A0A370B4F1_9ACTN</name>
<dbReference type="EMBL" id="QQNA01000145">
    <property type="protein sequence ID" value="RDG36688.1"/>
    <property type="molecule type" value="Genomic_DNA"/>
</dbReference>
<organism evidence="4 5">
    <name type="scientific">Streptomyces corynorhini</name>
    <dbReference type="NCBI Taxonomy" id="2282652"/>
    <lineage>
        <taxon>Bacteria</taxon>
        <taxon>Bacillati</taxon>
        <taxon>Actinomycetota</taxon>
        <taxon>Actinomycetes</taxon>
        <taxon>Kitasatosporales</taxon>
        <taxon>Streptomycetaceae</taxon>
        <taxon>Streptomyces</taxon>
    </lineage>
</organism>
<dbReference type="AlphaFoldDB" id="A0A370B4F1"/>
<dbReference type="PANTHER" id="PTHR43214">
    <property type="entry name" value="TWO-COMPONENT RESPONSE REGULATOR"/>
    <property type="match status" value="1"/>
</dbReference>
<dbReference type="InterPro" id="IPR036388">
    <property type="entry name" value="WH-like_DNA-bd_sf"/>
</dbReference>
<sequence>GDGEGDGEGDGGGGGDWTGGPGRRASLLPARAVRLSRASRALAVAFACGTSGELVDGIHDALSSGPEPTDESSMGWLAIGSILLWADDLTAAARVFERAAAEAERWHAPLPRYTALWLHALAEVNAGRLAEARGLTATAVGLARERPWDVWSAGPSIVAMRLAEECGREPGLAFGPLAGDPGGASPRLWVADLALAGRGRLRVVEGDVGGGLADLLEAGRRLTAIGCLNPAMSPWRSAAALALVRLGRTDEARPLADEEVRLARAWGAPRALAVALRRRGVLRGGEPGLADVAEALSLLADRRFPLESARTLLARGGLHRSRRDHDAARDALTEAYRLAGQYEADRLAGQIREELLVVGGRPRVTRPGDPGPLAPAEWRVARLAANGATNQEIAARLYLARRTVEAHLTSVYRKLGIRGRSQLPEALRRFGDESPETGEGPAHGGTEIPAGRPR</sequence>
<dbReference type="GO" id="GO:0006355">
    <property type="term" value="P:regulation of DNA-templated transcription"/>
    <property type="evidence" value="ECO:0007669"/>
    <property type="project" value="InterPro"/>
</dbReference>
<dbReference type="PANTHER" id="PTHR43214:SF42">
    <property type="entry name" value="TRANSCRIPTIONAL REGULATORY PROTEIN DESR"/>
    <property type="match status" value="1"/>
</dbReference>
<evidence type="ECO:0000256" key="1">
    <source>
        <dbReference type="ARBA" id="ARBA00023125"/>
    </source>
</evidence>
<evidence type="ECO:0000256" key="2">
    <source>
        <dbReference type="SAM" id="MobiDB-lite"/>
    </source>
</evidence>
<dbReference type="PRINTS" id="PR00038">
    <property type="entry name" value="HTHLUXR"/>
</dbReference>
<keyword evidence="5" id="KW-1185">Reference proteome</keyword>
<feature type="domain" description="HTH luxR-type" evidence="3">
    <location>
        <begin position="366"/>
        <end position="431"/>
    </location>
</feature>
<gene>
    <name evidence="4" type="ORF">DVH02_18980</name>
</gene>
<feature type="region of interest" description="Disordered" evidence="2">
    <location>
        <begin position="1"/>
        <end position="22"/>
    </location>
</feature>
<dbReference type="Gene3D" id="1.25.40.10">
    <property type="entry name" value="Tetratricopeptide repeat domain"/>
    <property type="match status" value="1"/>
</dbReference>
<accession>A0A370B4F1</accession>
<dbReference type="InterPro" id="IPR039420">
    <property type="entry name" value="WalR-like"/>
</dbReference>
<dbReference type="SUPFAM" id="SSF46894">
    <property type="entry name" value="C-terminal effector domain of the bipartite response regulators"/>
    <property type="match status" value="1"/>
</dbReference>
<evidence type="ECO:0000313" key="5">
    <source>
        <dbReference type="Proteomes" id="UP000253741"/>
    </source>
</evidence>
<dbReference type="SUPFAM" id="SSF48452">
    <property type="entry name" value="TPR-like"/>
    <property type="match status" value="1"/>
</dbReference>
<dbReference type="CDD" id="cd06170">
    <property type="entry name" value="LuxR_C_like"/>
    <property type="match status" value="1"/>
</dbReference>
<protein>
    <submittedName>
        <fullName evidence="4">Helix-turn-helix transcriptional regulator</fullName>
    </submittedName>
</protein>
<proteinExistence type="predicted"/>
<dbReference type="PROSITE" id="PS50043">
    <property type="entry name" value="HTH_LUXR_2"/>
    <property type="match status" value="1"/>
</dbReference>
<dbReference type="Pfam" id="PF00196">
    <property type="entry name" value="GerE"/>
    <property type="match status" value="1"/>
</dbReference>
<reference evidence="4 5" key="1">
    <citation type="submission" date="2018-07" db="EMBL/GenBank/DDBJ databases">
        <title>Streptomyces species from bats.</title>
        <authorList>
            <person name="Dunlap C."/>
        </authorList>
    </citation>
    <scope>NUCLEOTIDE SEQUENCE [LARGE SCALE GENOMIC DNA]</scope>
    <source>
        <strain evidence="4 5">AC230</strain>
    </source>
</reference>
<dbReference type="RefSeq" id="WP_147286084.1">
    <property type="nucleotide sequence ID" value="NZ_QQNA01000145.1"/>
</dbReference>
<feature type="region of interest" description="Disordered" evidence="2">
    <location>
        <begin position="427"/>
        <end position="454"/>
    </location>
</feature>
<comment type="caution">
    <text evidence="4">The sequence shown here is derived from an EMBL/GenBank/DDBJ whole genome shotgun (WGS) entry which is preliminary data.</text>
</comment>
<evidence type="ECO:0000259" key="3">
    <source>
        <dbReference type="PROSITE" id="PS50043"/>
    </source>
</evidence>
<feature type="compositionally biased region" description="Gly residues" evidence="2">
    <location>
        <begin position="10"/>
        <end position="22"/>
    </location>
</feature>
<dbReference type="InterPro" id="IPR000792">
    <property type="entry name" value="Tscrpt_reg_LuxR_C"/>
</dbReference>
<dbReference type="Gene3D" id="1.10.10.10">
    <property type="entry name" value="Winged helix-like DNA-binding domain superfamily/Winged helix DNA-binding domain"/>
    <property type="match status" value="1"/>
</dbReference>
<dbReference type="Proteomes" id="UP000253741">
    <property type="component" value="Unassembled WGS sequence"/>
</dbReference>
<dbReference type="GO" id="GO:0003677">
    <property type="term" value="F:DNA binding"/>
    <property type="evidence" value="ECO:0007669"/>
    <property type="project" value="UniProtKB-KW"/>
</dbReference>
<dbReference type="PROSITE" id="PS00622">
    <property type="entry name" value="HTH_LUXR_1"/>
    <property type="match status" value="1"/>
</dbReference>
<keyword evidence="1" id="KW-0238">DNA-binding</keyword>
<dbReference type="InterPro" id="IPR016032">
    <property type="entry name" value="Sig_transdc_resp-reg_C-effctor"/>
</dbReference>
<feature type="non-terminal residue" evidence="4">
    <location>
        <position position="1"/>
    </location>
</feature>